<keyword evidence="3" id="KW-1185">Reference proteome</keyword>
<dbReference type="RefSeq" id="WP_283380399.1">
    <property type="nucleotide sequence ID" value="NZ_JASHIE010000001.1"/>
</dbReference>
<feature type="domain" description="TNT" evidence="1">
    <location>
        <begin position="440"/>
        <end position="547"/>
    </location>
</feature>
<dbReference type="Proteomes" id="UP001225761">
    <property type="component" value="Unassembled WGS sequence"/>
</dbReference>
<evidence type="ECO:0000313" key="2">
    <source>
        <dbReference type="EMBL" id="MDI9873203.1"/>
    </source>
</evidence>
<evidence type="ECO:0000259" key="1">
    <source>
        <dbReference type="Pfam" id="PF14021"/>
    </source>
</evidence>
<reference evidence="2 3" key="1">
    <citation type="submission" date="2023-05" db="EMBL/GenBank/DDBJ databases">
        <title>Novel species of genus Flectobacillus isolated from stream in China.</title>
        <authorList>
            <person name="Lu H."/>
        </authorList>
    </citation>
    <scope>NUCLEOTIDE SEQUENCE [LARGE SCALE GENOMIC DNA]</scope>
    <source>
        <strain evidence="2 3">LFS242W</strain>
    </source>
</reference>
<comment type="caution">
    <text evidence="2">The sequence shown here is derived from an EMBL/GenBank/DDBJ whole genome shotgun (WGS) entry which is preliminary data.</text>
</comment>
<name>A0ABT6YWL1_9BACT</name>
<evidence type="ECO:0000313" key="3">
    <source>
        <dbReference type="Proteomes" id="UP001225761"/>
    </source>
</evidence>
<dbReference type="EMBL" id="JASHIE010000001">
    <property type="protein sequence ID" value="MDI9873203.1"/>
    <property type="molecule type" value="Genomic_DNA"/>
</dbReference>
<gene>
    <name evidence="2" type="ORF">QM481_01605</name>
</gene>
<accession>A0ABT6YWL1</accession>
<proteinExistence type="predicted"/>
<sequence>MALLSEEQRRKLAEIYAAYNLALTVADSLAPEISETINNIGEFIQKLKNDVSNYVGGIQDAKKMKANFKFAEKYAETLLKDPTLPDSTRQKLSNAYQTALETKDFFCNGTDCNTTSKDGKGPNIIEELITPLCEQNKAKLLALNEALKSASNTASSLYDYTQQYTTSIDLTVLETNTDRGKLKTNECGEYLMLLETSSVGSPSLGIPPSSVLVAPKGKQAASSQFTEVELYQYILLREMYSSVVDCKTIALSSNYYIDGKYNEALYFVRSFLQEKSYMGASPSVNAQIRDRLIRGLLESTSPDLAVSAIKKYSNLNAYFNASSVLEFAKSYAVAEVGGKIVLSTLGRIAKHPLIKNAVGKILSKFTTGTGDLVRGLTKKDFISTVGDFANGENAQIADQAWDLWKYEKWGQLENLFKKYNINGGWPPANGGYNIVDDIPLTKGMKFDRYQEWFKLGDNGKPILGGSFTSPINGSPYNYAQRALRVSENQNSLYYEIEILKDLPIKGQSADVIPWFGQVGKGKQMMFKFQPKGSSYTNFQNLIDEGYINITIKSSPNGQYINWVGEVFKK</sequence>
<organism evidence="2 3">
    <name type="scientific">Flectobacillus rivi</name>
    <dbReference type="NCBI Taxonomy" id="2984209"/>
    <lineage>
        <taxon>Bacteria</taxon>
        <taxon>Pseudomonadati</taxon>
        <taxon>Bacteroidota</taxon>
        <taxon>Cytophagia</taxon>
        <taxon>Cytophagales</taxon>
        <taxon>Flectobacillaceae</taxon>
        <taxon>Flectobacillus</taxon>
    </lineage>
</organism>
<protein>
    <submittedName>
        <fullName evidence="2">TNT domain-containing protein</fullName>
    </submittedName>
</protein>
<dbReference type="InterPro" id="IPR025331">
    <property type="entry name" value="TNT"/>
</dbReference>
<dbReference type="Pfam" id="PF14021">
    <property type="entry name" value="TNT"/>
    <property type="match status" value="1"/>
</dbReference>